<accession>A0A0K8R7D1</accession>
<evidence type="ECO:0000256" key="2">
    <source>
        <dbReference type="SAM" id="SignalP"/>
    </source>
</evidence>
<keyword evidence="2" id="KW-0732">Signal</keyword>
<feature type="chain" id="PRO_5005516349" evidence="2">
    <location>
        <begin position="19"/>
        <end position="240"/>
    </location>
</feature>
<dbReference type="SUPFAM" id="SSF50814">
    <property type="entry name" value="Lipocalins"/>
    <property type="match status" value="1"/>
</dbReference>
<sequence>MKLVTCSIFWSLTLLVDAKQGEIRIDESEDYWNNQSIKEALNNKDRSSWLYYRTYSSSTNDAKHICVYANVKGSKSNGSVFEFEQKYVISGNPPEVKEDTLFATTYKSDPQTYKTRPYDNVMRVSKVEGSQTGRRYQLIYSDYKRCDILRVLDSTYGRDCELYLHDSAVDGGVPGGCKSIYGHACGKDDARFQQQVYDNSCREKLGVTTQAPTTPEETSTIPTEKKPEEESTTPTPLPGC</sequence>
<dbReference type="GO" id="GO:0043176">
    <property type="term" value="F:amine binding"/>
    <property type="evidence" value="ECO:0007669"/>
    <property type="project" value="InterPro"/>
</dbReference>
<protein>
    <submittedName>
        <fullName evidence="3">Putative salivary lipocalin</fullName>
    </submittedName>
</protein>
<evidence type="ECO:0000256" key="1">
    <source>
        <dbReference type="SAM" id="MobiDB-lite"/>
    </source>
</evidence>
<dbReference type="EMBL" id="GADI01006746">
    <property type="protein sequence ID" value="JAA67062.1"/>
    <property type="molecule type" value="mRNA"/>
</dbReference>
<dbReference type="Gene3D" id="2.40.128.20">
    <property type="match status" value="1"/>
</dbReference>
<feature type="compositionally biased region" description="Low complexity" evidence="1">
    <location>
        <begin position="212"/>
        <end position="222"/>
    </location>
</feature>
<proteinExistence type="evidence at transcript level"/>
<organism evidence="3">
    <name type="scientific">Ixodes ricinus</name>
    <name type="common">Common tick</name>
    <name type="synonym">Acarus ricinus</name>
    <dbReference type="NCBI Taxonomy" id="34613"/>
    <lineage>
        <taxon>Eukaryota</taxon>
        <taxon>Metazoa</taxon>
        <taxon>Ecdysozoa</taxon>
        <taxon>Arthropoda</taxon>
        <taxon>Chelicerata</taxon>
        <taxon>Arachnida</taxon>
        <taxon>Acari</taxon>
        <taxon>Parasitiformes</taxon>
        <taxon>Ixodida</taxon>
        <taxon>Ixodoidea</taxon>
        <taxon>Ixodidae</taxon>
        <taxon>Ixodinae</taxon>
        <taxon>Ixodes</taxon>
    </lineage>
</organism>
<dbReference type="GO" id="GO:0030682">
    <property type="term" value="P:symbiont-mediated perturbation of host defenses"/>
    <property type="evidence" value="ECO:0007669"/>
    <property type="project" value="InterPro"/>
</dbReference>
<evidence type="ECO:0000313" key="3">
    <source>
        <dbReference type="EMBL" id="JAA67062.1"/>
    </source>
</evidence>
<feature type="region of interest" description="Disordered" evidence="1">
    <location>
        <begin position="206"/>
        <end position="240"/>
    </location>
</feature>
<dbReference type="InterPro" id="IPR002970">
    <property type="entry name" value="Tick_his-bd"/>
</dbReference>
<dbReference type="Pfam" id="PF02098">
    <property type="entry name" value="His_binding"/>
    <property type="match status" value="1"/>
</dbReference>
<dbReference type="InterPro" id="IPR012674">
    <property type="entry name" value="Calycin"/>
</dbReference>
<reference evidence="3" key="1">
    <citation type="submission" date="2012-12" db="EMBL/GenBank/DDBJ databases">
        <title>Identification and characterization of a phenylalanine ammonia-lyase gene family in Isatis indigotica Fort.</title>
        <authorList>
            <person name="Liu Q."/>
            <person name="Chen J."/>
            <person name="Zhou X."/>
            <person name="Di P."/>
            <person name="Xiao Y."/>
            <person name="Xuan H."/>
            <person name="Zhang L."/>
            <person name="Chen W."/>
        </authorList>
    </citation>
    <scope>NUCLEOTIDE SEQUENCE</scope>
    <source>
        <tissue evidence="3">Salivary gland</tissue>
    </source>
</reference>
<dbReference type="AlphaFoldDB" id="A0A0K8R7D1"/>
<name>A0A0K8R7D1_IXORI</name>
<feature type="signal peptide" evidence="2">
    <location>
        <begin position="1"/>
        <end position="18"/>
    </location>
</feature>